<dbReference type="Gene3D" id="1.20.58.1520">
    <property type="match status" value="1"/>
</dbReference>
<evidence type="ECO:0000313" key="7">
    <source>
        <dbReference type="Proteomes" id="UP000325577"/>
    </source>
</evidence>
<dbReference type="GO" id="GO:0008017">
    <property type="term" value="F:microtubule binding"/>
    <property type="evidence" value="ECO:0007669"/>
    <property type="project" value="InterPro"/>
</dbReference>
<dbReference type="GO" id="GO:0005819">
    <property type="term" value="C:spindle"/>
    <property type="evidence" value="ECO:0007669"/>
    <property type="project" value="TreeGrafter"/>
</dbReference>
<protein>
    <submittedName>
        <fullName evidence="6">Uncharacterized protein</fullName>
    </submittedName>
</protein>
<organism evidence="6 7">
    <name type="scientific">Nyssa sinensis</name>
    <dbReference type="NCBI Taxonomy" id="561372"/>
    <lineage>
        <taxon>Eukaryota</taxon>
        <taxon>Viridiplantae</taxon>
        <taxon>Streptophyta</taxon>
        <taxon>Embryophyta</taxon>
        <taxon>Tracheophyta</taxon>
        <taxon>Spermatophyta</taxon>
        <taxon>Magnoliopsida</taxon>
        <taxon>eudicotyledons</taxon>
        <taxon>Gunneridae</taxon>
        <taxon>Pentapetalae</taxon>
        <taxon>asterids</taxon>
        <taxon>Cornales</taxon>
        <taxon>Nyssaceae</taxon>
        <taxon>Nyssa</taxon>
    </lineage>
</organism>
<dbReference type="OrthoDB" id="1720650at2759"/>
<keyword evidence="7" id="KW-1185">Reference proteome</keyword>
<dbReference type="GO" id="GO:0005737">
    <property type="term" value="C:cytoplasm"/>
    <property type="evidence" value="ECO:0007669"/>
    <property type="project" value="TreeGrafter"/>
</dbReference>
<dbReference type="AlphaFoldDB" id="A0A5J5A1I4"/>
<dbReference type="PANTHER" id="PTHR19321">
    <property type="entry name" value="PROTEIN REGULATOR OF CYTOKINESIS 1 PRC1-RELATED"/>
    <property type="match status" value="1"/>
</dbReference>
<proteinExistence type="inferred from homology"/>
<keyword evidence="4" id="KW-0963">Cytoplasm</keyword>
<evidence type="ECO:0000256" key="5">
    <source>
        <dbReference type="SAM" id="MobiDB-lite"/>
    </source>
</evidence>
<feature type="compositionally biased region" description="Basic and acidic residues" evidence="5">
    <location>
        <begin position="148"/>
        <end position="157"/>
    </location>
</feature>
<feature type="compositionally biased region" description="Polar residues" evidence="5">
    <location>
        <begin position="130"/>
        <end position="147"/>
    </location>
</feature>
<evidence type="ECO:0000256" key="3">
    <source>
        <dbReference type="ARBA" id="ARBA00022701"/>
    </source>
</evidence>
<dbReference type="GO" id="GO:0005874">
    <property type="term" value="C:microtubule"/>
    <property type="evidence" value="ECO:0007669"/>
    <property type="project" value="UniProtKB-KW"/>
</dbReference>
<comment type="similarity">
    <text evidence="2">Belongs to the MAP65/ASE1 family.</text>
</comment>
<evidence type="ECO:0000256" key="2">
    <source>
        <dbReference type="ARBA" id="ARBA00006187"/>
    </source>
</evidence>
<evidence type="ECO:0000256" key="1">
    <source>
        <dbReference type="ARBA" id="ARBA00004245"/>
    </source>
</evidence>
<gene>
    <name evidence="6" type="ORF">F0562_010055</name>
</gene>
<dbReference type="GO" id="GO:0000226">
    <property type="term" value="P:microtubule cytoskeleton organization"/>
    <property type="evidence" value="ECO:0007669"/>
    <property type="project" value="InterPro"/>
</dbReference>
<feature type="compositionally biased region" description="Basic and acidic residues" evidence="5">
    <location>
        <begin position="87"/>
        <end position="100"/>
    </location>
</feature>
<evidence type="ECO:0000256" key="4">
    <source>
        <dbReference type="ARBA" id="ARBA00023212"/>
    </source>
</evidence>
<evidence type="ECO:0000313" key="6">
    <source>
        <dbReference type="EMBL" id="KAA8523632.1"/>
    </source>
</evidence>
<dbReference type="GO" id="GO:0000911">
    <property type="term" value="P:cytokinesis by cell plate formation"/>
    <property type="evidence" value="ECO:0007669"/>
    <property type="project" value="TreeGrafter"/>
</dbReference>
<dbReference type="PANTHER" id="PTHR19321:SF41">
    <property type="entry name" value="FASCETTO-RELATED"/>
    <property type="match status" value="1"/>
</dbReference>
<comment type="subcellular location">
    <subcellularLocation>
        <location evidence="1">Cytoplasm</location>
        <location evidence="1">Cytoskeleton</location>
    </subcellularLocation>
</comment>
<keyword evidence="4" id="KW-0206">Cytoskeleton</keyword>
<dbReference type="Pfam" id="PF03999">
    <property type="entry name" value="MAP65_ASE1"/>
    <property type="match status" value="1"/>
</dbReference>
<accession>A0A5J5A1I4</accession>
<sequence>MSACEEESWLEDYNRDENRYNASRGAHLNLKRAEKARILVNKIPALVDTLVAKTRAWEEDHGESFTYDGVPLLAMLDEYAMLRHDREEEKRRMRDQKKFQEQLSTDLPSPGRQLGTKKVVGPRANGGANGTPSRRLSLNAHQNGARSTNKEGKRDTRPVAPVNYVAISKEDAASHISGTEPIPASP</sequence>
<reference evidence="6 7" key="1">
    <citation type="submission" date="2019-09" db="EMBL/GenBank/DDBJ databases">
        <title>A chromosome-level genome assembly of the Chinese tupelo Nyssa sinensis.</title>
        <authorList>
            <person name="Yang X."/>
            <person name="Kang M."/>
            <person name="Yang Y."/>
            <person name="Xiong H."/>
            <person name="Wang M."/>
            <person name="Zhang Z."/>
            <person name="Wang Z."/>
            <person name="Wu H."/>
            <person name="Ma T."/>
            <person name="Liu J."/>
            <person name="Xi Z."/>
        </authorList>
    </citation>
    <scope>NUCLEOTIDE SEQUENCE [LARGE SCALE GENOMIC DNA]</scope>
    <source>
        <strain evidence="6">J267</strain>
        <tissue evidence="6">Leaf</tissue>
    </source>
</reference>
<feature type="region of interest" description="Disordered" evidence="5">
    <location>
        <begin position="87"/>
        <end position="186"/>
    </location>
</feature>
<keyword evidence="3" id="KW-0493">Microtubule</keyword>
<dbReference type="EMBL" id="CM018047">
    <property type="protein sequence ID" value="KAA8523632.1"/>
    <property type="molecule type" value="Genomic_DNA"/>
</dbReference>
<dbReference type="Proteomes" id="UP000325577">
    <property type="component" value="Linkage Group LG4"/>
</dbReference>
<dbReference type="InterPro" id="IPR007145">
    <property type="entry name" value="MAP65_Ase1_PRC1"/>
</dbReference>
<name>A0A5J5A1I4_9ASTE</name>